<comment type="caution">
    <text evidence="2">The sequence shown here is derived from an EMBL/GenBank/DDBJ whole genome shotgun (WGS) entry which is preliminary data.</text>
</comment>
<evidence type="ECO:0008006" key="4">
    <source>
        <dbReference type="Google" id="ProtNLM"/>
    </source>
</evidence>
<sequence length="199" mass="22287">MWRELIAGMGSGLGLVGMLFAGAMPWWLAMLLAAGLYAGLRLCLPVAASPHEIVHAGGVTESERQALLGDSRRHLRHIQDLAHQIQTRQPSFAPSVQQLEQLSRDILHRLEQEPDAARYVGMLPLYLSKISANLDRYVNLLPRVGHDAHARQRLSVTEEMVQRSTASFEHLRQQLYRDDWIALEAEAEALKSLLDADLP</sequence>
<keyword evidence="1" id="KW-0812">Transmembrane</keyword>
<accession>W4LIG3</accession>
<keyword evidence="1" id="KW-0472">Membrane</keyword>
<protein>
    <recommendedName>
        <fullName evidence="4">5-bromo-4-chloroindolyl phosphate hydrolysis protein</fullName>
    </recommendedName>
</protein>
<dbReference type="HOGENOM" id="CLU_1370006_0_0_7"/>
<reference evidence="2 3" key="1">
    <citation type="journal article" date="2014" name="Nature">
        <title>An environmental bacterial taxon with a large and distinct metabolic repertoire.</title>
        <authorList>
            <person name="Wilson M.C."/>
            <person name="Mori T."/>
            <person name="Ruckert C."/>
            <person name="Uria A.R."/>
            <person name="Helf M.J."/>
            <person name="Takada K."/>
            <person name="Gernert C."/>
            <person name="Steffens U.A."/>
            <person name="Heycke N."/>
            <person name="Schmitt S."/>
            <person name="Rinke C."/>
            <person name="Helfrich E.J."/>
            <person name="Brachmann A.O."/>
            <person name="Gurgui C."/>
            <person name="Wakimoto T."/>
            <person name="Kracht M."/>
            <person name="Crusemann M."/>
            <person name="Hentschel U."/>
            <person name="Abe I."/>
            <person name="Matsunaga S."/>
            <person name="Kalinowski J."/>
            <person name="Takeyama H."/>
            <person name="Piel J."/>
        </authorList>
    </citation>
    <scope>NUCLEOTIDE SEQUENCE [LARGE SCALE GENOMIC DNA]</scope>
    <source>
        <strain evidence="3">TSY2</strain>
    </source>
</reference>
<dbReference type="Proteomes" id="UP000019140">
    <property type="component" value="Unassembled WGS sequence"/>
</dbReference>
<keyword evidence="3" id="KW-1185">Reference proteome</keyword>
<proteinExistence type="predicted"/>
<evidence type="ECO:0000256" key="1">
    <source>
        <dbReference type="SAM" id="Phobius"/>
    </source>
</evidence>
<keyword evidence="1" id="KW-1133">Transmembrane helix</keyword>
<evidence type="ECO:0000313" key="2">
    <source>
        <dbReference type="EMBL" id="ETW97500.1"/>
    </source>
</evidence>
<evidence type="ECO:0000313" key="3">
    <source>
        <dbReference type="Proteomes" id="UP000019140"/>
    </source>
</evidence>
<dbReference type="AlphaFoldDB" id="W4LIG3"/>
<dbReference type="EMBL" id="AZHX01002051">
    <property type="protein sequence ID" value="ETW97500.1"/>
    <property type="molecule type" value="Genomic_DNA"/>
</dbReference>
<name>W4LIG3_9BACT</name>
<gene>
    <name evidence="2" type="ORF">ETSY2_44500</name>
</gene>
<organism evidence="2 3">
    <name type="scientific">Candidatus Entotheonella gemina</name>
    <dbReference type="NCBI Taxonomy" id="1429439"/>
    <lineage>
        <taxon>Bacteria</taxon>
        <taxon>Pseudomonadati</taxon>
        <taxon>Nitrospinota/Tectimicrobiota group</taxon>
        <taxon>Candidatus Tectimicrobiota</taxon>
        <taxon>Candidatus Entotheonellia</taxon>
        <taxon>Candidatus Entotheonellales</taxon>
        <taxon>Candidatus Entotheonellaceae</taxon>
        <taxon>Candidatus Entotheonella</taxon>
    </lineage>
</organism>
<feature type="transmembrane region" description="Helical" evidence="1">
    <location>
        <begin position="12"/>
        <end position="40"/>
    </location>
</feature>